<feature type="binding site" evidence="8">
    <location>
        <position position="55"/>
    </location>
    <ligand>
        <name>[4Fe-4S] cluster</name>
        <dbReference type="ChEBI" id="CHEBI:49883"/>
        <note>4Fe-4S-S-AdoMet</note>
    </ligand>
</feature>
<organism evidence="10 11">
    <name type="scientific">Candidatus Methanolliviera hydrocarbonicum</name>
    <dbReference type="NCBI Taxonomy" id="2491085"/>
    <lineage>
        <taxon>Archaea</taxon>
        <taxon>Methanobacteriati</taxon>
        <taxon>Methanobacteriota</taxon>
        <taxon>Candidatus Methanoliparia</taxon>
        <taxon>Candidatus Methanoliparales</taxon>
        <taxon>Candidatus Methanollivieraceae</taxon>
        <taxon>Candidatus Methanolliviera</taxon>
    </lineage>
</organism>
<feature type="binding site" evidence="8">
    <location>
        <begin position="57"/>
        <end position="59"/>
    </location>
    <ligand>
        <name>S-adenosyl-L-methionine</name>
        <dbReference type="ChEBI" id="CHEBI:59789"/>
    </ligand>
</feature>
<evidence type="ECO:0000256" key="4">
    <source>
        <dbReference type="ARBA" id="ARBA00022842"/>
    </source>
</evidence>
<feature type="binding site" evidence="8">
    <location>
        <position position="60"/>
    </location>
    <ligand>
        <name>Mg(2+)</name>
        <dbReference type="ChEBI" id="CHEBI:18420"/>
    </ligand>
</feature>
<dbReference type="InterPro" id="IPR058240">
    <property type="entry name" value="rSAM_sf"/>
</dbReference>
<evidence type="ECO:0000256" key="5">
    <source>
        <dbReference type="ARBA" id="ARBA00023004"/>
    </source>
</evidence>
<dbReference type="UniPathway" id="UPA00391"/>
<feature type="binding site" evidence="8">
    <location>
        <begin position="32"/>
        <end position="34"/>
    </location>
    <ligand>
        <name>substrate</name>
    </ligand>
</feature>
<dbReference type="GO" id="GO:0000287">
    <property type="term" value="F:magnesium ion binding"/>
    <property type="evidence" value="ECO:0007669"/>
    <property type="project" value="UniProtKB-UniRule"/>
</dbReference>
<gene>
    <name evidence="8" type="primary">queE</name>
    <name evidence="10" type="ORF">EF807_07645</name>
</gene>
<dbReference type="GO" id="GO:0016840">
    <property type="term" value="F:carbon-nitrogen lyase activity"/>
    <property type="evidence" value="ECO:0007669"/>
    <property type="project" value="UniProtKB-UniRule"/>
</dbReference>
<dbReference type="AlphaFoldDB" id="A0A520KUZ0"/>
<comment type="cofactor">
    <cofactor evidence="8">
        <name>S-adenosyl-L-methionine</name>
        <dbReference type="ChEBI" id="CHEBI:59789"/>
    </cofactor>
    <text evidence="8">Binds 1 S-adenosyl-L-methionine per subunit.</text>
</comment>
<keyword evidence="1 8" id="KW-0004">4Fe-4S</keyword>
<feature type="binding site" evidence="8">
    <location>
        <position position="58"/>
    </location>
    <ligand>
        <name>[4Fe-4S] cluster</name>
        <dbReference type="ChEBI" id="CHEBI:49883"/>
        <note>4Fe-4S-S-AdoMet</note>
    </ligand>
</feature>
<comment type="cofactor">
    <cofactor evidence="8">
        <name>[4Fe-4S] cluster</name>
        <dbReference type="ChEBI" id="CHEBI:49883"/>
    </cofactor>
    <text evidence="8">Binds 1 [4Fe-4S] cluster. The cluster is coordinated with 3 cysteines and an exchangeable S-adenosyl-L-methionine.</text>
</comment>
<dbReference type="Gene3D" id="3.20.20.70">
    <property type="entry name" value="Aldolase class I"/>
    <property type="match status" value="1"/>
</dbReference>
<comment type="pathway">
    <text evidence="8">Purine metabolism; 7-cyano-7-deazaguanine biosynthesis.</text>
</comment>
<evidence type="ECO:0000256" key="2">
    <source>
        <dbReference type="ARBA" id="ARBA00022691"/>
    </source>
</evidence>
<dbReference type="Proteomes" id="UP000320766">
    <property type="component" value="Unassembled WGS sequence"/>
</dbReference>
<comment type="function">
    <text evidence="8">Catalyzes the complex heterocyclic radical-mediated conversion of 6-carboxy-5,6,7,8-tetrahydropterin (CPH4) to 7-carboxy-7-deazaguanine (CDG), a step common to the biosynthetic pathways of all 7-deazapurine-containing compounds.</text>
</comment>
<reference evidence="10 11" key="1">
    <citation type="journal article" date="2019" name="Nat. Microbiol.">
        <title>Wide diversity of methane and short-chain alkane metabolisms in uncultured archaea.</title>
        <authorList>
            <person name="Borrel G."/>
            <person name="Adam P.S."/>
            <person name="McKay L.J."/>
            <person name="Chen L.X."/>
            <person name="Sierra-Garcia I.N."/>
            <person name="Sieber C.M."/>
            <person name="Letourneur Q."/>
            <person name="Ghozlane A."/>
            <person name="Andersen G.L."/>
            <person name="Li W.J."/>
            <person name="Hallam S.J."/>
            <person name="Muyzer G."/>
            <person name="de Oliveira V.M."/>
            <person name="Inskeep W.P."/>
            <person name="Banfield J.F."/>
            <person name="Gribaldo S."/>
        </authorList>
    </citation>
    <scope>NUCLEOTIDE SEQUENCE [LARGE SCALE GENOMIC DNA]</scope>
    <source>
        <strain evidence="10">NM1b</strain>
    </source>
</reference>
<feature type="binding site" evidence="8">
    <location>
        <position position="51"/>
    </location>
    <ligand>
        <name>[4Fe-4S] cluster</name>
        <dbReference type="ChEBI" id="CHEBI:49883"/>
        <note>4Fe-4S-S-AdoMet</note>
    </ligand>
</feature>
<comment type="catalytic activity">
    <reaction evidence="8">
        <text>6-carboxy-5,6,7,8-tetrahydropterin + H(+) = 7-carboxy-7-carbaguanine + NH4(+)</text>
        <dbReference type="Rhea" id="RHEA:27974"/>
        <dbReference type="ChEBI" id="CHEBI:15378"/>
        <dbReference type="ChEBI" id="CHEBI:28938"/>
        <dbReference type="ChEBI" id="CHEBI:61032"/>
        <dbReference type="ChEBI" id="CHEBI:61036"/>
        <dbReference type="EC" id="4.3.99.3"/>
    </reaction>
</comment>
<dbReference type="PANTHER" id="PTHR42836">
    <property type="entry name" value="7-CARBOXY-7-DEAZAGUANINE SYNTHASE"/>
    <property type="match status" value="1"/>
</dbReference>
<evidence type="ECO:0000256" key="6">
    <source>
        <dbReference type="ARBA" id="ARBA00023014"/>
    </source>
</evidence>
<dbReference type="SFLD" id="SFLDS00029">
    <property type="entry name" value="Radical_SAM"/>
    <property type="match status" value="1"/>
</dbReference>
<evidence type="ECO:0000256" key="3">
    <source>
        <dbReference type="ARBA" id="ARBA00022723"/>
    </source>
</evidence>
<proteinExistence type="inferred from homology"/>
<keyword evidence="3 8" id="KW-0479">Metal-binding</keyword>
<dbReference type="GO" id="GO:1904047">
    <property type="term" value="F:S-adenosyl-L-methionine binding"/>
    <property type="evidence" value="ECO:0007669"/>
    <property type="project" value="UniProtKB-UniRule"/>
</dbReference>
<feature type="domain" description="Radical SAM core" evidence="9">
    <location>
        <begin position="38"/>
        <end position="231"/>
    </location>
</feature>
<protein>
    <recommendedName>
        <fullName evidence="8">7-carboxy-7-deazaguanine synthase</fullName>
        <shortName evidence="8">CDG synthase</shortName>
        <ecNumber evidence="8">4.3.99.3</ecNumber>
    </recommendedName>
    <alternativeName>
        <fullName evidence="8">Archaeosine biosynthesis protein QueE</fullName>
    </alternativeName>
</protein>
<evidence type="ECO:0000256" key="8">
    <source>
        <dbReference type="HAMAP-Rule" id="MF_00917"/>
    </source>
</evidence>
<dbReference type="Pfam" id="PF04055">
    <property type="entry name" value="Radical_SAM"/>
    <property type="match status" value="1"/>
</dbReference>
<keyword evidence="6 8" id="KW-0411">Iron-sulfur</keyword>
<sequence>MWKRCGCGKIQDLMPNFTKTRMLNICEFFISHQGEGRLIGELMYFIRLGGCNLNCIWCDTRYAKYEFKEYRLEEVVAKIKDEWRRGRWICITGGEPLMQENSKRLIEILDRDYKILLETNGSFPIPSFKNVLASMDVKCPSSGEENSTLLSNIELLKERDQLKFVIGTKEDYDYALNIIKKYKPRSAVVFQPQGGLRTRPEDFEWLFKRSKEDSLNVRVILQQHKLVFGGKRGV</sequence>
<comment type="subunit">
    <text evidence="8">Homodimer.</text>
</comment>
<dbReference type="PROSITE" id="PS51918">
    <property type="entry name" value="RADICAL_SAM"/>
    <property type="match status" value="1"/>
</dbReference>
<dbReference type="InterPro" id="IPR024924">
    <property type="entry name" value="7-CO-7-deazaguanine_synth-like"/>
</dbReference>
<accession>A0A520KUZ0</accession>
<dbReference type="CDD" id="cd01335">
    <property type="entry name" value="Radical_SAM"/>
    <property type="match status" value="1"/>
</dbReference>
<evidence type="ECO:0000256" key="1">
    <source>
        <dbReference type="ARBA" id="ARBA00022485"/>
    </source>
</evidence>
<keyword evidence="5 8" id="KW-0408">Iron</keyword>
<feature type="binding site" evidence="8">
    <location>
        <position position="92"/>
    </location>
    <ligand>
        <name>substrate</name>
    </ligand>
</feature>
<evidence type="ECO:0000313" key="10">
    <source>
        <dbReference type="EMBL" id="RZN67459.1"/>
    </source>
</evidence>
<evidence type="ECO:0000259" key="9">
    <source>
        <dbReference type="PROSITE" id="PS51918"/>
    </source>
</evidence>
<feature type="binding site" evidence="8">
    <location>
        <position position="94"/>
    </location>
    <ligand>
        <name>S-adenosyl-L-methionine</name>
        <dbReference type="ChEBI" id="CHEBI:59789"/>
    </ligand>
</feature>
<dbReference type="PANTHER" id="PTHR42836:SF1">
    <property type="entry name" value="7-CARBOXY-7-DEAZAGUANINE SYNTHASE"/>
    <property type="match status" value="1"/>
</dbReference>
<keyword evidence="7 8" id="KW-0456">Lyase</keyword>
<dbReference type="EMBL" id="RXIL01000137">
    <property type="protein sequence ID" value="RZN67459.1"/>
    <property type="molecule type" value="Genomic_DNA"/>
</dbReference>
<dbReference type="InterPro" id="IPR007197">
    <property type="entry name" value="rSAM"/>
</dbReference>
<feature type="binding site" evidence="8">
    <location>
        <position position="47"/>
    </location>
    <ligand>
        <name>substrate</name>
    </ligand>
</feature>
<comment type="cofactor">
    <cofactor evidence="8">
        <name>Mg(2+)</name>
        <dbReference type="ChEBI" id="CHEBI:18420"/>
    </cofactor>
</comment>
<dbReference type="EC" id="4.3.99.3" evidence="8"/>
<comment type="caution">
    <text evidence="10">The sequence shown here is derived from an EMBL/GenBank/DDBJ whole genome shotgun (WGS) entry which is preliminary data.</text>
</comment>
<comment type="caution">
    <text evidence="8">Lacks conserved residue(s) required for the propagation of feature annotation.</text>
</comment>
<name>A0A520KUZ0_9EURY</name>
<dbReference type="GO" id="GO:0051539">
    <property type="term" value="F:4 iron, 4 sulfur cluster binding"/>
    <property type="evidence" value="ECO:0007669"/>
    <property type="project" value="UniProtKB-UniRule"/>
</dbReference>
<keyword evidence="2 8" id="KW-0949">S-adenosyl-L-methionine</keyword>
<evidence type="ECO:0000256" key="7">
    <source>
        <dbReference type="ARBA" id="ARBA00023239"/>
    </source>
</evidence>
<dbReference type="InterPro" id="IPR013785">
    <property type="entry name" value="Aldolase_TIM"/>
</dbReference>
<dbReference type="PIRSF" id="PIRSF000370">
    <property type="entry name" value="QueE"/>
    <property type="match status" value="1"/>
</dbReference>
<keyword evidence="4 8" id="KW-0460">Magnesium</keyword>
<dbReference type="SUPFAM" id="SSF102114">
    <property type="entry name" value="Radical SAM enzymes"/>
    <property type="match status" value="1"/>
</dbReference>
<comment type="similarity">
    <text evidence="8">Belongs to the radical SAM superfamily. 7-carboxy-7-deazaguanine synthase family.</text>
</comment>
<evidence type="ECO:0000313" key="11">
    <source>
        <dbReference type="Proteomes" id="UP000320766"/>
    </source>
</evidence>
<dbReference type="HAMAP" id="MF_00917">
    <property type="entry name" value="QueE"/>
    <property type="match status" value="1"/>
</dbReference>